<protein>
    <submittedName>
        <fullName evidence="2">Uncharacterized protein</fullName>
    </submittedName>
</protein>
<keyword evidence="1" id="KW-0812">Transmembrane</keyword>
<feature type="transmembrane region" description="Helical" evidence="1">
    <location>
        <begin position="36"/>
        <end position="55"/>
    </location>
</feature>
<dbReference type="EMBL" id="KN831790">
    <property type="protein sequence ID" value="KIM38593.1"/>
    <property type="molecule type" value="Genomic_DNA"/>
</dbReference>
<organism evidence="2 3">
    <name type="scientific">Hebeloma cylindrosporum</name>
    <dbReference type="NCBI Taxonomy" id="76867"/>
    <lineage>
        <taxon>Eukaryota</taxon>
        <taxon>Fungi</taxon>
        <taxon>Dikarya</taxon>
        <taxon>Basidiomycota</taxon>
        <taxon>Agaricomycotina</taxon>
        <taxon>Agaricomycetes</taxon>
        <taxon>Agaricomycetidae</taxon>
        <taxon>Agaricales</taxon>
        <taxon>Agaricineae</taxon>
        <taxon>Hymenogastraceae</taxon>
        <taxon>Hebeloma</taxon>
    </lineage>
</organism>
<proteinExistence type="predicted"/>
<reference evidence="2 3" key="1">
    <citation type="submission" date="2014-04" db="EMBL/GenBank/DDBJ databases">
        <authorList>
            <consortium name="DOE Joint Genome Institute"/>
            <person name="Kuo A."/>
            <person name="Gay G."/>
            <person name="Dore J."/>
            <person name="Kohler A."/>
            <person name="Nagy L.G."/>
            <person name="Floudas D."/>
            <person name="Copeland A."/>
            <person name="Barry K.W."/>
            <person name="Cichocki N."/>
            <person name="Veneault-Fourrey C."/>
            <person name="LaButti K."/>
            <person name="Lindquist E.A."/>
            <person name="Lipzen A."/>
            <person name="Lundell T."/>
            <person name="Morin E."/>
            <person name="Murat C."/>
            <person name="Sun H."/>
            <person name="Tunlid A."/>
            <person name="Henrissat B."/>
            <person name="Grigoriev I.V."/>
            <person name="Hibbett D.S."/>
            <person name="Martin F."/>
            <person name="Nordberg H.P."/>
            <person name="Cantor M.N."/>
            <person name="Hua S.X."/>
        </authorList>
    </citation>
    <scope>NUCLEOTIDE SEQUENCE [LARGE SCALE GENOMIC DNA]</scope>
    <source>
        <strain evidence="3">h7</strain>
    </source>
</reference>
<gene>
    <name evidence="2" type="ORF">M413DRAFT_447798</name>
</gene>
<feature type="transmembrane region" description="Helical" evidence="1">
    <location>
        <begin position="135"/>
        <end position="155"/>
    </location>
</feature>
<dbReference type="OrthoDB" id="2922612at2759"/>
<dbReference type="Proteomes" id="UP000053424">
    <property type="component" value="Unassembled WGS sequence"/>
</dbReference>
<evidence type="ECO:0000313" key="3">
    <source>
        <dbReference type="Proteomes" id="UP000053424"/>
    </source>
</evidence>
<feature type="transmembrane region" description="Helical" evidence="1">
    <location>
        <begin position="105"/>
        <end position="123"/>
    </location>
</feature>
<feature type="transmembrane region" description="Helical" evidence="1">
    <location>
        <begin position="67"/>
        <end position="85"/>
    </location>
</feature>
<evidence type="ECO:0000256" key="1">
    <source>
        <dbReference type="SAM" id="Phobius"/>
    </source>
</evidence>
<sequence length="208" mass="23912">MPIETLRIVESEVSLHPRAIWSHWQKENVVWDPRTYYGILEFIGVLIVLLSFLALNPEGGRFRVNYYIIQQLWTGVFILLAISPLHWFSNHRTSTIFLTRSRSHVAIMLTLVLIITATQVFRFSSRNGAFAEAKLLDFFIWLSIPILLFATYVVYSIVRNPRKDPILAELPSPIDLDDDTSRTPWSNAAVADGIEDDDIEPEGQLRLE</sequence>
<name>A0A0C2XLL2_HEBCY</name>
<dbReference type="HOGENOM" id="CLU_1289115_0_0_1"/>
<evidence type="ECO:0000313" key="2">
    <source>
        <dbReference type="EMBL" id="KIM38593.1"/>
    </source>
</evidence>
<keyword evidence="1" id="KW-1133">Transmembrane helix</keyword>
<keyword evidence="3" id="KW-1185">Reference proteome</keyword>
<dbReference type="AlphaFoldDB" id="A0A0C2XLL2"/>
<keyword evidence="1" id="KW-0472">Membrane</keyword>
<accession>A0A0C2XLL2</accession>
<reference evidence="3" key="2">
    <citation type="submission" date="2015-01" db="EMBL/GenBank/DDBJ databases">
        <title>Evolutionary Origins and Diversification of the Mycorrhizal Mutualists.</title>
        <authorList>
            <consortium name="DOE Joint Genome Institute"/>
            <consortium name="Mycorrhizal Genomics Consortium"/>
            <person name="Kohler A."/>
            <person name="Kuo A."/>
            <person name="Nagy L.G."/>
            <person name="Floudas D."/>
            <person name="Copeland A."/>
            <person name="Barry K.W."/>
            <person name="Cichocki N."/>
            <person name="Veneault-Fourrey C."/>
            <person name="LaButti K."/>
            <person name="Lindquist E.A."/>
            <person name="Lipzen A."/>
            <person name="Lundell T."/>
            <person name="Morin E."/>
            <person name="Murat C."/>
            <person name="Riley R."/>
            <person name="Ohm R."/>
            <person name="Sun H."/>
            <person name="Tunlid A."/>
            <person name="Henrissat B."/>
            <person name="Grigoriev I.V."/>
            <person name="Hibbett D.S."/>
            <person name="Martin F."/>
        </authorList>
    </citation>
    <scope>NUCLEOTIDE SEQUENCE [LARGE SCALE GENOMIC DNA]</scope>
    <source>
        <strain evidence="3">h7</strain>
    </source>
</reference>